<dbReference type="SUPFAM" id="SSF47413">
    <property type="entry name" value="lambda repressor-like DNA-binding domains"/>
    <property type="match status" value="1"/>
</dbReference>
<protein>
    <submittedName>
        <fullName evidence="2">Helix-turn-helix transcriptional regulator</fullName>
    </submittedName>
</protein>
<dbReference type="Pfam" id="PF17765">
    <property type="entry name" value="MLTR_LBD"/>
    <property type="match status" value="1"/>
</dbReference>
<gene>
    <name evidence="2" type="ORF">ACFO0C_34045</name>
</gene>
<evidence type="ECO:0000313" key="2">
    <source>
        <dbReference type="EMBL" id="MFC4069976.1"/>
    </source>
</evidence>
<dbReference type="Gene3D" id="1.10.260.40">
    <property type="entry name" value="lambda repressor-like DNA-binding domains"/>
    <property type="match status" value="1"/>
</dbReference>
<comment type="caution">
    <text evidence="2">The sequence shown here is derived from an EMBL/GenBank/DDBJ whole genome shotgun (WGS) entry which is preliminary data.</text>
</comment>
<dbReference type="PANTHER" id="PTHR35010:SF2">
    <property type="entry name" value="BLL4672 PROTEIN"/>
    <property type="match status" value="1"/>
</dbReference>
<accession>A0ABV8J1V5</accession>
<reference evidence="3" key="1">
    <citation type="journal article" date="2019" name="Int. J. Syst. Evol. Microbiol.">
        <title>The Global Catalogue of Microorganisms (GCM) 10K type strain sequencing project: providing services to taxonomists for standard genome sequencing and annotation.</title>
        <authorList>
            <consortium name="The Broad Institute Genomics Platform"/>
            <consortium name="The Broad Institute Genome Sequencing Center for Infectious Disease"/>
            <person name="Wu L."/>
            <person name="Ma J."/>
        </authorList>
    </citation>
    <scope>NUCLEOTIDE SEQUENCE [LARGE SCALE GENOMIC DNA]</scope>
    <source>
        <strain evidence="3">TBRC 5832</strain>
    </source>
</reference>
<organism evidence="2 3">
    <name type="scientific">Actinoplanes subglobosus</name>
    <dbReference type="NCBI Taxonomy" id="1547892"/>
    <lineage>
        <taxon>Bacteria</taxon>
        <taxon>Bacillati</taxon>
        <taxon>Actinomycetota</taxon>
        <taxon>Actinomycetes</taxon>
        <taxon>Micromonosporales</taxon>
        <taxon>Micromonosporaceae</taxon>
        <taxon>Actinoplanes</taxon>
    </lineage>
</organism>
<dbReference type="EMBL" id="JBHSBL010000023">
    <property type="protein sequence ID" value="MFC4069976.1"/>
    <property type="molecule type" value="Genomic_DNA"/>
</dbReference>
<feature type="domain" description="HTH cro/C1-type" evidence="1">
    <location>
        <begin position="9"/>
        <end position="81"/>
    </location>
</feature>
<evidence type="ECO:0000313" key="3">
    <source>
        <dbReference type="Proteomes" id="UP001595867"/>
    </source>
</evidence>
<dbReference type="InterPro" id="IPR001387">
    <property type="entry name" value="Cro/C1-type_HTH"/>
</dbReference>
<dbReference type="PANTHER" id="PTHR35010">
    <property type="entry name" value="BLL4672 PROTEIN-RELATED"/>
    <property type="match status" value="1"/>
</dbReference>
<dbReference type="InterPro" id="IPR010982">
    <property type="entry name" value="Lambda_DNA-bd_dom_sf"/>
</dbReference>
<dbReference type="SMART" id="SM00530">
    <property type="entry name" value="HTH_XRE"/>
    <property type="match status" value="1"/>
</dbReference>
<dbReference type="Gene3D" id="3.30.450.180">
    <property type="match status" value="1"/>
</dbReference>
<name>A0ABV8J1V5_9ACTN</name>
<dbReference type="RefSeq" id="WP_378070868.1">
    <property type="nucleotide sequence ID" value="NZ_JBHSBL010000023.1"/>
</dbReference>
<dbReference type="InterPro" id="IPR041413">
    <property type="entry name" value="MLTR_LBD"/>
</dbReference>
<proteinExistence type="predicted"/>
<dbReference type="CDD" id="cd00093">
    <property type="entry name" value="HTH_XRE"/>
    <property type="match status" value="1"/>
</dbReference>
<dbReference type="Proteomes" id="UP001595867">
    <property type="component" value="Unassembled WGS sequence"/>
</dbReference>
<evidence type="ECO:0000259" key="1">
    <source>
        <dbReference type="SMART" id="SM00530"/>
    </source>
</evidence>
<keyword evidence="3" id="KW-1185">Reference proteome</keyword>
<sequence>MDRRELADFIRRCRERLRPQEVGLAAGPRRRTPGLRREEVAILAGMSADYLMRLEQARSPQPSSQVLRALGQALRLSDDERDHLYLLAGHRPPAGRLAGAHVRPGLLYLLDQLTGVPAQVLSDLGDLLAQNALAETLFGGICPPMRHDHDQDHNIVWRWFNDPRIRLAHPVEEHDYCSRLHVADLRAAVARRGSDPVAMSLVERLRACSDEFAELWDRHEVAVRRQSRLVVQHPTVGLLELDCETLLTPAEDQRLVLLTAPPGSPTAGHLELLRVVGQESFAG</sequence>
<dbReference type="Pfam" id="PF13560">
    <property type="entry name" value="HTH_31"/>
    <property type="match status" value="1"/>
</dbReference>